<proteinExistence type="predicted"/>
<feature type="transmembrane region" description="Helical" evidence="1">
    <location>
        <begin position="54"/>
        <end position="74"/>
    </location>
</feature>
<comment type="caution">
    <text evidence="2">The sequence shown here is derived from an EMBL/GenBank/DDBJ whole genome shotgun (WGS) entry which is preliminary data.</text>
</comment>
<keyword evidence="1" id="KW-1133">Transmembrane helix</keyword>
<dbReference type="Proteomes" id="UP000193391">
    <property type="component" value="Unassembled WGS sequence"/>
</dbReference>
<keyword evidence="3" id="KW-1185">Reference proteome</keyword>
<keyword evidence="1" id="KW-0812">Transmembrane</keyword>
<dbReference type="AlphaFoldDB" id="A0A1Y2L189"/>
<name>A0A1Y2L189_9PROT</name>
<accession>A0A1Y2L189</accession>
<feature type="transmembrane region" description="Helical" evidence="1">
    <location>
        <begin position="12"/>
        <end position="34"/>
    </location>
</feature>
<sequence length="191" mass="21200">MGEEELRTKRTLTHIFYATIIGTGVAIFSVGLWFNTVETCNDNAICYIFKKNEWETIFAGFLGLAGGVIAYRGATSGTLESYRRESIRFIHSIIFFTDQITKRGPSIFVVGSQEVGTSASDHMKKLAKDMQDKLPDIPTIVFSSDANEAYFAVKRIISTIANNGVDTKFEIVEKLDKAIVELTKALEKNGP</sequence>
<dbReference type="EMBL" id="JFKA01000003">
    <property type="protein sequence ID" value="OSQ38998.1"/>
    <property type="molecule type" value="Genomic_DNA"/>
</dbReference>
<keyword evidence="1" id="KW-0472">Membrane</keyword>
<evidence type="ECO:0000313" key="3">
    <source>
        <dbReference type="Proteomes" id="UP000193391"/>
    </source>
</evidence>
<organism evidence="2 3">
    <name type="scientific">Thalassospira mesophila</name>
    <dbReference type="NCBI Taxonomy" id="1293891"/>
    <lineage>
        <taxon>Bacteria</taxon>
        <taxon>Pseudomonadati</taxon>
        <taxon>Pseudomonadota</taxon>
        <taxon>Alphaproteobacteria</taxon>
        <taxon>Rhodospirillales</taxon>
        <taxon>Thalassospiraceae</taxon>
        <taxon>Thalassospira</taxon>
    </lineage>
</organism>
<reference evidence="2 3" key="1">
    <citation type="submission" date="2014-03" db="EMBL/GenBank/DDBJ databases">
        <title>The draft genome sequence of Thalassospira mesophila JCM 18969.</title>
        <authorList>
            <person name="Lai Q."/>
            <person name="Shao Z."/>
        </authorList>
    </citation>
    <scope>NUCLEOTIDE SEQUENCE [LARGE SCALE GENOMIC DNA]</scope>
    <source>
        <strain evidence="2 3">JCM 18969</strain>
    </source>
</reference>
<evidence type="ECO:0000256" key="1">
    <source>
        <dbReference type="SAM" id="Phobius"/>
    </source>
</evidence>
<gene>
    <name evidence="2" type="ORF">TMES_09890</name>
</gene>
<protein>
    <submittedName>
        <fullName evidence="2">Uncharacterized protein</fullName>
    </submittedName>
</protein>
<evidence type="ECO:0000313" key="2">
    <source>
        <dbReference type="EMBL" id="OSQ38998.1"/>
    </source>
</evidence>